<dbReference type="AlphaFoldDB" id="A0A7V9YXC7"/>
<dbReference type="EMBL" id="JACDUU010000001">
    <property type="protein sequence ID" value="MBA2869990.1"/>
    <property type="molecule type" value="Genomic_DNA"/>
</dbReference>
<evidence type="ECO:0000313" key="1">
    <source>
        <dbReference type="EMBL" id="MBA2869990.1"/>
    </source>
</evidence>
<keyword evidence="2" id="KW-1185">Reference proteome</keyword>
<reference evidence="1 2" key="1">
    <citation type="submission" date="2020-07" db="EMBL/GenBank/DDBJ databases">
        <title>Genomic Encyclopedia of Type Strains, Phase IV (KMG-IV): sequencing the most valuable type-strain genomes for metagenomic binning, comparative biology and taxonomic classification.</title>
        <authorList>
            <person name="Goeker M."/>
        </authorList>
    </citation>
    <scope>NUCLEOTIDE SEQUENCE [LARGE SCALE GENOMIC DNA]</scope>
    <source>
        <strain evidence="1 2">DSM 25220</strain>
    </source>
</reference>
<organism evidence="1 2">
    <name type="scientific">[Anoxybacillus] calidus</name>
    <dbReference type="NCBI Taxonomy" id="575178"/>
    <lineage>
        <taxon>Bacteria</taxon>
        <taxon>Bacillati</taxon>
        <taxon>Bacillota</taxon>
        <taxon>Bacilli</taxon>
        <taxon>Bacillales</taxon>
        <taxon>Anoxybacillaceae</taxon>
        <taxon>Paranoxybacillus</taxon>
    </lineage>
</organism>
<gene>
    <name evidence="1" type="ORF">HNQ85_000248</name>
</gene>
<evidence type="ECO:0000313" key="2">
    <source>
        <dbReference type="Proteomes" id="UP000580891"/>
    </source>
</evidence>
<sequence>MNNDVFVARMNKVAQFLSDGRDLSDAMAKRKRISKSRVKNFESYRLFFQALRSDPVFSRLADHSLRILDESIEYVDIYNTLGYVEELSRKATRIGNLLDEYDPIMDEIEREAGLNGV</sequence>
<dbReference type="Proteomes" id="UP000580891">
    <property type="component" value="Unassembled WGS sequence"/>
</dbReference>
<comment type="caution">
    <text evidence="1">The sequence shown here is derived from an EMBL/GenBank/DDBJ whole genome shotgun (WGS) entry which is preliminary data.</text>
</comment>
<protein>
    <submittedName>
        <fullName evidence="1">Uncharacterized protein</fullName>
    </submittedName>
</protein>
<accession>A0A7V9YXC7</accession>
<name>A0A7V9YXC7_9BACL</name>
<proteinExistence type="predicted"/>
<dbReference type="RefSeq" id="WP_181535434.1">
    <property type="nucleotide sequence ID" value="NZ_JACDUU010000001.1"/>
</dbReference>